<proteinExistence type="predicted"/>
<dbReference type="RefSeq" id="XP_025517911.1">
    <property type="nucleotide sequence ID" value="XM_025654979.1"/>
</dbReference>
<organism evidence="1 2">
    <name type="scientific">Aspergillus piperis CBS 112811</name>
    <dbReference type="NCBI Taxonomy" id="1448313"/>
    <lineage>
        <taxon>Eukaryota</taxon>
        <taxon>Fungi</taxon>
        <taxon>Dikarya</taxon>
        <taxon>Ascomycota</taxon>
        <taxon>Pezizomycotina</taxon>
        <taxon>Eurotiomycetes</taxon>
        <taxon>Eurotiomycetidae</taxon>
        <taxon>Eurotiales</taxon>
        <taxon>Aspergillaceae</taxon>
        <taxon>Aspergillus</taxon>
        <taxon>Aspergillus subgen. Circumdati</taxon>
    </lineage>
</organism>
<evidence type="ECO:0000313" key="2">
    <source>
        <dbReference type="Proteomes" id="UP000249526"/>
    </source>
</evidence>
<evidence type="ECO:0000313" key="1">
    <source>
        <dbReference type="EMBL" id="RAH59989.1"/>
    </source>
</evidence>
<gene>
    <name evidence="1" type="ORF">BO85DRAFT_255890</name>
</gene>
<protein>
    <submittedName>
        <fullName evidence="1">Uncharacterized protein</fullName>
    </submittedName>
</protein>
<dbReference type="EMBL" id="KZ825058">
    <property type="protein sequence ID" value="RAH59989.1"/>
    <property type="molecule type" value="Genomic_DNA"/>
</dbReference>
<name>A0A8G1VNK6_9EURO</name>
<sequence length="86" mass="9561">MRSLSTLGSCVLDGFASDMGSCKIMSIMLKPLLKFNGDLRRTTILRVSVRRPPGYGRALKARDGRRMCLTVRSRARGSQCCHSRAE</sequence>
<dbReference type="AlphaFoldDB" id="A0A8G1VNK6"/>
<dbReference type="Proteomes" id="UP000249526">
    <property type="component" value="Unassembled WGS sequence"/>
</dbReference>
<dbReference type="GeneID" id="37158381"/>
<accession>A0A8G1VNK6</accession>
<reference evidence="1 2" key="1">
    <citation type="submission" date="2018-02" db="EMBL/GenBank/DDBJ databases">
        <title>The genomes of Aspergillus section Nigri reveals drivers in fungal speciation.</title>
        <authorList>
            <consortium name="DOE Joint Genome Institute"/>
            <person name="Vesth T.C."/>
            <person name="Nybo J."/>
            <person name="Theobald S."/>
            <person name="Brandl J."/>
            <person name="Frisvad J.C."/>
            <person name="Nielsen K.F."/>
            <person name="Lyhne E.K."/>
            <person name="Kogle M.E."/>
            <person name="Kuo A."/>
            <person name="Riley R."/>
            <person name="Clum A."/>
            <person name="Nolan M."/>
            <person name="Lipzen A."/>
            <person name="Salamov A."/>
            <person name="Henrissat B."/>
            <person name="Wiebenga A."/>
            <person name="De vries R.P."/>
            <person name="Grigoriev I.V."/>
            <person name="Mortensen U.H."/>
            <person name="Andersen M.R."/>
            <person name="Baker S.E."/>
        </authorList>
    </citation>
    <scope>NUCLEOTIDE SEQUENCE [LARGE SCALE GENOMIC DNA]</scope>
    <source>
        <strain evidence="1 2">CBS 112811</strain>
    </source>
</reference>
<keyword evidence="2" id="KW-1185">Reference proteome</keyword>